<protein>
    <submittedName>
        <fullName evidence="2">Uncharacterized protein</fullName>
    </submittedName>
</protein>
<feature type="transmembrane region" description="Helical" evidence="1">
    <location>
        <begin position="71"/>
        <end position="95"/>
    </location>
</feature>
<keyword evidence="1" id="KW-1133">Transmembrane helix</keyword>
<name>A0A1H7KBX4_9FIRM</name>
<reference evidence="3" key="1">
    <citation type="submission" date="2016-10" db="EMBL/GenBank/DDBJ databases">
        <authorList>
            <person name="Varghese N."/>
        </authorList>
    </citation>
    <scope>NUCLEOTIDE SEQUENCE [LARGE SCALE GENOMIC DNA]</scope>
    <source>
        <strain evidence="3">ACV-9</strain>
    </source>
</reference>
<dbReference type="AlphaFoldDB" id="A0A1H7KBX4"/>
<accession>A0A1H7KBX4</accession>
<keyword evidence="1" id="KW-0812">Transmembrane</keyword>
<proteinExistence type="predicted"/>
<dbReference type="RefSeq" id="WP_207645497.1">
    <property type="nucleotide sequence ID" value="NZ_FNZX01000012.1"/>
</dbReference>
<organism evidence="2 3">
    <name type="scientific">Pseudobutyrivibrio ruminis</name>
    <dbReference type="NCBI Taxonomy" id="46206"/>
    <lineage>
        <taxon>Bacteria</taxon>
        <taxon>Bacillati</taxon>
        <taxon>Bacillota</taxon>
        <taxon>Clostridia</taxon>
        <taxon>Lachnospirales</taxon>
        <taxon>Lachnospiraceae</taxon>
        <taxon>Pseudobutyrivibrio</taxon>
    </lineage>
</organism>
<dbReference type="Proteomes" id="UP000182321">
    <property type="component" value="Unassembled WGS sequence"/>
</dbReference>
<evidence type="ECO:0000256" key="1">
    <source>
        <dbReference type="SAM" id="Phobius"/>
    </source>
</evidence>
<sequence length="99" mass="11076">MDNNMNFDPMTGQPVNQQPVYQQPVVDETVGVGEWMLTTLLCCIPIVNIVMMFVWSFSANTKPSKKNWARAALIWTAIVLVLYIIFIAVFGAAIASSMY</sequence>
<evidence type="ECO:0000313" key="3">
    <source>
        <dbReference type="Proteomes" id="UP000182321"/>
    </source>
</evidence>
<feature type="transmembrane region" description="Helical" evidence="1">
    <location>
        <begin position="35"/>
        <end position="59"/>
    </location>
</feature>
<dbReference type="EMBL" id="FNZX01000012">
    <property type="protein sequence ID" value="SEK84348.1"/>
    <property type="molecule type" value="Genomic_DNA"/>
</dbReference>
<gene>
    <name evidence="2" type="ORF">SAMN02910377_01980</name>
</gene>
<evidence type="ECO:0000313" key="2">
    <source>
        <dbReference type="EMBL" id="SEK84348.1"/>
    </source>
</evidence>
<keyword evidence="3" id="KW-1185">Reference proteome</keyword>
<keyword evidence="1" id="KW-0472">Membrane</keyword>